<evidence type="ECO:0000313" key="4">
    <source>
        <dbReference type="Proteomes" id="UP000829999"/>
    </source>
</evidence>
<dbReference type="GO" id="GO:0008146">
    <property type="term" value="F:sulfotransferase activity"/>
    <property type="evidence" value="ECO:0007669"/>
    <property type="project" value="InterPro"/>
</dbReference>
<dbReference type="AlphaFoldDB" id="A0A9R0E4P0"/>
<dbReference type="Proteomes" id="UP000829999">
    <property type="component" value="Chromosome 23"/>
</dbReference>
<evidence type="ECO:0000313" key="5">
    <source>
        <dbReference type="RefSeq" id="XP_050559192.1"/>
    </source>
</evidence>
<dbReference type="SUPFAM" id="SSF52540">
    <property type="entry name" value="P-loop containing nucleoside triphosphate hydrolases"/>
    <property type="match status" value="1"/>
</dbReference>
<organism evidence="4 5">
    <name type="scientific">Spodoptera frugiperda</name>
    <name type="common">Fall armyworm</name>
    <dbReference type="NCBI Taxonomy" id="7108"/>
    <lineage>
        <taxon>Eukaryota</taxon>
        <taxon>Metazoa</taxon>
        <taxon>Ecdysozoa</taxon>
        <taxon>Arthropoda</taxon>
        <taxon>Hexapoda</taxon>
        <taxon>Insecta</taxon>
        <taxon>Pterygota</taxon>
        <taxon>Neoptera</taxon>
        <taxon>Endopterygota</taxon>
        <taxon>Lepidoptera</taxon>
        <taxon>Glossata</taxon>
        <taxon>Ditrysia</taxon>
        <taxon>Noctuoidea</taxon>
        <taxon>Noctuidae</taxon>
        <taxon>Amphipyrinae</taxon>
        <taxon>Spodoptera</taxon>
    </lineage>
</organism>
<dbReference type="OrthoDB" id="205623at2759"/>
<comment type="similarity">
    <text evidence="1">Belongs to the sulfotransferase 1 family.</text>
</comment>
<dbReference type="Gene3D" id="3.40.50.300">
    <property type="entry name" value="P-loop containing nucleotide triphosphate hydrolases"/>
    <property type="match status" value="1"/>
</dbReference>
<gene>
    <name evidence="5" type="primary">LOC118266603</name>
</gene>
<dbReference type="RefSeq" id="XP_050559192.1">
    <property type="nucleotide sequence ID" value="XM_050703235.1"/>
</dbReference>
<keyword evidence="2" id="KW-0808">Transferase</keyword>
<proteinExistence type="inferred from homology"/>
<dbReference type="PANTHER" id="PTHR11783">
    <property type="entry name" value="SULFOTRANSFERASE SULT"/>
    <property type="match status" value="1"/>
</dbReference>
<dbReference type="InterPro" id="IPR027417">
    <property type="entry name" value="P-loop_NTPase"/>
</dbReference>
<reference evidence="5" key="1">
    <citation type="submission" date="2025-08" db="UniProtKB">
        <authorList>
            <consortium name="RefSeq"/>
        </authorList>
    </citation>
    <scope>IDENTIFICATION</scope>
    <source>
        <tissue evidence="5">Whole larval tissue</tissue>
    </source>
</reference>
<dbReference type="Pfam" id="PF00685">
    <property type="entry name" value="Sulfotransfer_1"/>
    <property type="match status" value="1"/>
</dbReference>
<name>A0A9R0E4P0_SPOFR</name>
<feature type="domain" description="Sulfotransferase" evidence="3">
    <location>
        <begin position="63"/>
        <end position="342"/>
    </location>
</feature>
<dbReference type="InterPro" id="IPR000863">
    <property type="entry name" value="Sulfotransferase_dom"/>
</dbReference>
<accession>A0A9R0E4P0</accession>
<protein>
    <submittedName>
        <fullName evidence="5">Luciferin sulfotransferase-like</fullName>
    </submittedName>
</protein>
<evidence type="ECO:0000256" key="2">
    <source>
        <dbReference type="ARBA" id="ARBA00022679"/>
    </source>
</evidence>
<evidence type="ECO:0000259" key="3">
    <source>
        <dbReference type="Pfam" id="PF00685"/>
    </source>
</evidence>
<sequence>MEKQKDLPFPYEFRELNPEEDKLVKANLGAFPTTYVKLGPKGYMVYRPYLKDAANIYNMPLRPTDVFVASYQRSGTTMTQELVWLIENDLNFEAAKTYMSLRYIYLDGFMIYDPEKQEEYNDILPNPENLDMERYLGLLEYFSRPGSSLLAAVPPTEKRFVKTHLPLSLMPPNMLDTVKMVYLARDPRDVAVSSFHHARLLYLLNKQSNFKDFWEMFHRGLYTLTPYFEHVKEAWAKRHDPNMLFLFYEDYLKDLPGCIARIADFLGKKLSEEQIQRLCEHLNFEKFKNNGAVNMEDYREIGILADGEHFIRKGKAGCWRDYFDEEMTKQAEKWIKDNLKDTDLRYPNMEL</sequence>
<dbReference type="GeneID" id="118266603"/>
<keyword evidence="4" id="KW-1185">Reference proteome</keyword>
<evidence type="ECO:0000256" key="1">
    <source>
        <dbReference type="ARBA" id="ARBA00005771"/>
    </source>
</evidence>